<accession>A0A0G4HXJ8</accession>
<evidence type="ECO:0000256" key="4">
    <source>
        <dbReference type="ARBA" id="ARBA00022989"/>
    </source>
</evidence>
<feature type="compositionally biased region" description="Low complexity" evidence="6">
    <location>
        <begin position="96"/>
        <end position="115"/>
    </location>
</feature>
<evidence type="ECO:0000256" key="3">
    <source>
        <dbReference type="ARBA" id="ARBA00022692"/>
    </source>
</evidence>
<evidence type="ECO:0000313" key="7">
    <source>
        <dbReference type="EMBL" id="CEM49227.1"/>
    </source>
</evidence>
<evidence type="ECO:0000256" key="5">
    <source>
        <dbReference type="ARBA" id="ARBA00023136"/>
    </source>
</evidence>
<dbReference type="Pfam" id="PF04117">
    <property type="entry name" value="Mpv17_PMP22"/>
    <property type="match status" value="1"/>
</dbReference>
<dbReference type="AlphaFoldDB" id="A0A0G4HXJ8"/>
<reference evidence="7" key="1">
    <citation type="submission" date="2014-11" db="EMBL/GenBank/DDBJ databases">
        <authorList>
            <person name="Otto D Thomas"/>
            <person name="Naeem Raeece"/>
        </authorList>
    </citation>
    <scope>NUCLEOTIDE SEQUENCE</scope>
</reference>
<dbReference type="GO" id="GO:0005737">
    <property type="term" value="C:cytoplasm"/>
    <property type="evidence" value="ECO:0007669"/>
    <property type="project" value="TreeGrafter"/>
</dbReference>
<feature type="compositionally biased region" description="Low complexity" evidence="6">
    <location>
        <begin position="37"/>
        <end position="47"/>
    </location>
</feature>
<evidence type="ECO:0000256" key="2">
    <source>
        <dbReference type="ARBA" id="ARBA00006824"/>
    </source>
</evidence>
<feature type="compositionally biased region" description="Acidic residues" evidence="6">
    <location>
        <begin position="141"/>
        <end position="162"/>
    </location>
</feature>
<evidence type="ECO:0000256" key="1">
    <source>
        <dbReference type="ARBA" id="ARBA00004141"/>
    </source>
</evidence>
<dbReference type="InterPro" id="IPR007248">
    <property type="entry name" value="Mpv17_PMP22"/>
</dbReference>
<keyword evidence="5" id="KW-0472">Membrane</keyword>
<organism evidence="7">
    <name type="scientific">Chromera velia CCMP2878</name>
    <dbReference type="NCBI Taxonomy" id="1169474"/>
    <lineage>
        <taxon>Eukaryota</taxon>
        <taxon>Sar</taxon>
        <taxon>Alveolata</taxon>
        <taxon>Colpodellida</taxon>
        <taxon>Chromeraceae</taxon>
        <taxon>Chromera</taxon>
    </lineage>
</organism>
<name>A0A0G4HXJ8_9ALVE</name>
<dbReference type="EMBL" id="CDMZ01004267">
    <property type="protein sequence ID" value="CEM49227.1"/>
    <property type="molecule type" value="Genomic_DNA"/>
</dbReference>
<feature type="region of interest" description="Disordered" evidence="6">
    <location>
        <begin position="35"/>
        <end position="178"/>
    </location>
</feature>
<keyword evidence="4" id="KW-1133">Transmembrane helix</keyword>
<dbReference type="PANTHER" id="PTHR11266:SF121">
    <property type="entry name" value="OS09G0315000 PROTEIN"/>
    <property type="match status" value="1"/>
</dbReference>
<gene>
    <name evidence="7" type="ORF">Cvel_9273</name>
</gene>
<protein>
    <submittedName>
        <fullName evidence="7">Uncharacterized protein</fullName>
    </submittedName>
</protein>
<keyword evidence="3" id="KW-0812">Transmembrane</keyword>
<dbReference type="VEuPathDB" id="CryptoDB:Cvel_9273"/>
<feature type="region of interest" description="Disordered" evidence="6">
    <location>
        <begin position="409"/>
        <end position="430"/>
    </location>
</feature>
<sequence length="479" mass="52057">MVRVSALPKCVLGVVAGFSLSDGFVVPGSSRLRALRSHPSSSFSSSRESGRAPLPFGSRRRPLSAAPSQNTLVELDRTMETEAPEVVTTPMLTVDSSSSSLSSAAASRSSSSSSEVPEEAEEREPKIFGLDLRVPLPGLEGEGEGESGEGGADGEGEEENEEPPPPTVEELEEMTGSERLQTSVAKRNFDILLNTIALGSVVALVIGKALLVDFDISRGWTLGEILRRVPVDNWAAYEAGIQESPLQIAAAITGATYFLGDLLAQLYDNKRLERDPLDLDRMRIVRSGLIGFFLLGPFAHTYYDFNAEYLNQLPLLLKIIIDQTLYTGTYNTVYFLAVGIFGGRDSMEVVEEYKREWFNMLKLGWKLWPAVGVITYTIIPSRNRLLWVDVIEIIYSVLLSLFTNGGGHGGGGEEAGEVKEGGGAGGEEGEWSFEKVANEVKRKLGLEVEEPEVEEEKVDEKGLSVEGLLKTLKEKFGGG</sequence>
<dbReference type="GO" id="GO:0016020">
    <property type="term" value="C:membrane"/>
    <property type="evidence" value="ECO:0007669"/>
    <property type="project" value="UniProtKB-SubCell"/>
</dbReference>
<evidence type="ECO:0000256" key="6">
    <source>
        <dbReference type="SAM" id="MobiDB-lite"/>
    </source>
</evidence>
<comment type="subcellular location">
    <subcellularLocation>
        <location evidence="1">Membrane</location>
        <topology evidence="1">Multi-pass membrane protein</topology>
    </subcellularLocation>
</comment>
<proteinExistence type="inferred from homology"/>
<comment type="similarity">
    <text evidence="2">Belongs to the peroxisomal membrane protein PXMP2/4 family.</text>
</comment>
<dbReference type="PANTHER" id="PTHR11266">
    <property type="entry name" value="PEROXISOMAL MEMBRANE PROTEIN 2, PXMP2 MPV17"/>
    <property type="match status" value="1"/>
</dbReference>